<reference evidence="1" key="1">
    <citation type="submission" date="2009-10" db="EMBL/GenBank/DDBJ databases">
        <title>Diversity of trophic interactions inside an arsenic-rich microbial ecosystem.</title>
        <authorList>
            <person name="Bertin P.N."/>
            <person name="Heinrich-Salmeron A."/>
            <person name="Pelletier E."/>
            <person name="Goulhen-Chollet F."/>
            <person name="Arsene-Ploetze F."/>
            <person name="Gallien S."/>
            <person name="Calteau A."/>
            <person name="Vallenet D."/>
            <person name="Casiot C."/>
            <person name="Chane-Woon-Ming B."/>
            <person name="Giloteaux L."/>
            <person name="Barakat M."/>
            <person name="Bonnefoy V."/>
            <person name="Bruneel O."/>
            <person name="Chandler M."/>
            <person name="Cleiss J."/>
            <person name="Duran R."/>
            <person name="Elbaz-Poulichet F."/>
            <person name="Fonknechten N."/>
            <person name="Lauga B."/>
            <person name="Mornico D."/>
            <person name="Ortet P."/>
            <person name="Schaeffer C."/>
            <person name="Siguier P."/>
            <person name="Alexander Thil Smith A."/>
            <person name="Van Dorsselaer A."/>
            <person name="Weissenbach J."/>
            <person name="Medigue C."/>
            <person name="Le Paslier D."/>
        </authorList>
    </citation>
    <scope>NUCLEOTIDE SEQUENCE</scope>
</reference>
<comment type="caution">
    <text evidence="1">The sequence shown here is derived from an EMBL/GenBank/DDBJ whole genome shotgun (WGS) entry which is preliminary data.</text>
</comment>
<protein>
    <submittedName>
        <fullName evidence="1">Uncharacterized protein</fullName>
    </submittedName>
</protein>
<organism evidence="1">
    <name type="scientific">mine drainage metagenome</name>
    <dbReference type="NCBI Taxonomy" id="410659"/>
    <lineage>
        <taxon>unclassified sequences</taxon>
        <taxon>metagenomes</taxon>
        <taxon>ecological metagenomes</taxon>
    </lineage>
</organism>
<evidence type="ECO:0000313" key="1">
    <source>
        <dbReference type="EMBL" id="CBI11088.1"/>
    </source>
</evidence>
<dbReference type="AlphaFoldDB" id="E6QV15"/>
<gene>
    <name evidence="1" type="ORF">CARN7_1899</name>
</gene>
<dbReference type="EMBL" id="CABR01000122">
    <property type="protein sequence ID" value="CBI11088.1"/>
    <property type="molecule type" value="Genomic_DNA"/>
</dbReference>
<accession>E6QV15</accession>
<name>E6QV15_9ZZZZ</name>
<sequence>MDNPQNLRGSKSLIILGGMVAWSEHFTRSDLAAVCFLIIHRSSEMEDFVMALYLTAI</sequence>
<proteinExistence type="predicted"/>